<dbReference type="SUPFAM" id="SSF110581">
    <property type="entry name" value="Indigoidine synthase A-like"/>
    <property type="match status" value="1"/>
</dbReference>
<protein>
    <submittedName>
        <fullName evidence="6">Unnamed protein product</fullName>
    </submittedName>
</protein>
<keyword evidence="7" id="KW-1185">Reference proteome</keyword>
<evidence type="ECO:0000313" key="7">
    <source>
        <dbReference type="Proteomes" id="UP001165120"/>
    </source>
</evidence>
<evidence type="ECO:0000313" key="6">
    <source>
        <dbReference type="EMBL" id="GME67894.1"/>
    </source>
</evidence>
<keyword evidence="3" id="KW-0464">Manganese</keyword>
<organism evidence="6 7">
    <name type="scientific">Candida boidinii</name>
    <name type="common">Yeast</name>
    <dbReference type="NCBI Taxonomy" id="5477"/>
    <lineage>
        <taxon>Eukaryota</taxon>
        <taxon>Fungi</taxon>
        <taxon>Dikarya</taxon>
        <taxon>Ascomycota</taxon>
        <taxon>Saccharomycotina</taxon>
        <taxon>Pichiomycetes</taxon>
        <taxon>Pichiales</taxon>
        <taxon>Pichiaceae</taxon>
        <taxon>Ogataea</taxon>
        <taxon>Ogataea/Candida clade</taxon>
    </lineage>
</organism>
<keyword evidence="2" id="KW-0378">Hydrolase</keyword>
<dbReference type="Gene3D" id="3.40.1790.10">
    <property type="entry name" value="Indigoidine synthase domain"/>
    <property type="match status" value="1"/>
</dbReference>
<evidence type="ECO:0000256" key="5">
    <source>
        <dbReference type="ARBA" id="ARBA00023295"/>
    </source>
</evidence>
<dbReference type="Pfam" id="PF04227">
    <property type="entry name" value="Indigoidine_A"/>
    <property type="match status" value="1"/>
</dbReference>
<gene>
    <name evidence="6" type="ORF">Cboi02_000124100</name>
</gene>
<dbReference type="GO" id="GO:0004730">
    <property type="term" value="F:pseudouridylate synthase activity"/>
    <property type="evidence" value="ECO:0007669"/>
    <property type="project" value="InterPro"/>
</dbReference>
<evidence type="ECO:0000256" key="1">
    <source>
        <dbReference type="ARBA" id="ARBA00022723"/>
    </source>
</evidence>
<dbReference type="SUPFAM" id="SSF53613">
    <property type="entry name" value="Ribokinase-like"/>
    <property type="match status" value="1"/>
</dbReference>
<accession>A0A9W6SVW7</accession>
<evidence type="ECO:0000256" key="4">
    <source>
        <dbReference type="ARBA" id="ARBA00023239"/>
    </source>
</evidence>
<proteinExistence type="inferred from homology"/>
<dbReference type="InterPro" id="IPR029056">
    <property type="entry name" value="Ribokinase-like"/>
</dbReference>
<dbReference type="InterPro" id="IPR007342">
    <property type="entry name" value="PsuG"/>
</dbReference>
<comment type="caution">
    <text evidence="6">The sequence shown here is derived from an EMBL/GenBank/DDBJ whole genome shotgun (WGS) entry which is preliminary data.</text>
</comment>
<evidence type="ECO:0000256" key="3">
    <source>
        <dbReference type="ARBA" id="ARBA00023211"/>
    </source>
</evidence>
<dbReference type="AlphaFoldDB" id="A0A9W6SVW7"/>
<dbReference type="HAMAP" id="MF_01876">
    <property type="entry name" value="PsiMP_glycosidase"/>
    <property type="match status" value="1"/>
</dbReference>
<dbReference type="Proteomes" id="UP001165120">
    <property type="component" value="Unassembled WGS sequence"/>
</dbReference>
<keyword evidence="5" id="KW-0326">Glycosidase</keyword>
<dbReference type="EMBL" id="BSXN01000277">
    <property type="protein sequence ID" value="GME67894.1"/>
    <property type="molecule type" value="Genomic_DNA"/>
</dbReference>
<evidence type="ECO:0000256" key="2">
    <source>
        <dbReference type="ARBA" id="ARBA00022801"/>
    </source>
</evidence>
<dbReference type="Gene3D" id="3.40.1190.20">
    <property type="match status" value="1"/>
</dbReference>
<dbReference type="PANTHER" id="PTHR42909:SF1">
    <property type="entry name" value="CARBOHYDRATE KINASE PFKB DOMAIN-CONTAINING PROTEIN"/>
    <property type="match status" value="1"/>
</dbReference>
<dbReference type="GO" id="GO:0046872">
    <property type="term" value="F:metal ion binding"/>
    <property type="evidence" value="ECO:0007669"/>
    <property type="project" value="UniProtKB-KW"/>
</dbReference>
<reference evidence="6" key="1">
    <citation type="submission" date="2023-04" db="EMBL/GenBank/DDBJ databases">
        <title>Candida boidinii NBRC 10035.</title>
        <authorList>
            <person name="Ichikawa N."/>
            <person name="Sato H."/>
            <person name="Tonouchi N."/>
        </authorList>
    </citation>
    <scope>NUCLEOTIDE SEQUENCE</scope>
    <source>
        <strain evidence="6">NBRC 10035</strain>
    </source>
</reference>
<dbReference type="GO" id="GO:0016798">
    <property type="term" value="F:hydrolase activity, acting on glycosyl bonds"/>
    <property type="evidence" value="ECO:0007669"/>
    <property type="project" value="UniProtKB-KW"/>
</dbReference>
<name>A0A9W6SVW7_CANBO</name>
<sequence>MFKRIHIATRFRPFLRNHSTCIQVSDEVRQSLLENKPVLALESTIITHGLPYPDNINMANKVESLIRSHNVTPATISFIDGTPKIGLSQSEIEKLGDINNYKSLKISRRDIPYIMSSNLTGGTTIASTMLLASQVGIDCFSTGGLGGVHRNGELTMDISADLDELSKTPVAVICSGPKSILDIEKTMEYLETKGVPVITYNDTQENDSITNIPGFYTRDSGTKSPFIINDLQKAAEMIYNGKYGLNLQNGYVFCIPPPIESALSKDYIDSLIDKIQIEADLLNIKGKYLTPFMLSKLNEYSKGASVKSNVEFVLNNALAGCNISKNLSLLKSKKSLVQPVIKNTIEKKIEKQIEKQIEKTVEEPRVINTFIIGSIGVDTISKLNTNKDKANPNDSNPGTVTQSIGGVGYNISKSYNVFNNDSLFISLINPSDFQGKSILSEFNSLNSSDEGLLKLTDDSRTCQYNSIHYNNGELVISVADFNLIEEKDNYLKQHFLNLFNKYKPSTVIIDSNLSTDFMQFIIDNSSILNYKIIYEPTSIKKSLKLSNTSLNTYPNNEIQLITPNIKELDSIYKSFEYKDKFNDIDNWFNVLDSLGIDTIFRNRLDSICSDSKILKNYLNHGIFQKSFKLLPYTPNILIKDGANGILLIQLTDKSSENLKFNSINDPITLVSHGRNNLGVIVQYFNIPSSLSNDEIKNVTGAGDTLLGYLSSNLSKLINNENSSFQIDDLSSVIRKNLFIKSQIAAGLSIKSESSVNIEKLKEIK</sequence>
<keyword evidence="1" id="KW-0479">Metal-binding</keyword>
<dbReference type="GO" id="GO:0005737">
    <property type="term" value="C:cytoplasm"/>
    <property type="evidence" value="ECO:0007669"/>
    <property type="project" value="TreeGrafter"/>
</dbReference>
<dbReference type="PANTHER" id="PTHR42909">
    <property type="entry name" value="ZGC:136858"/>
    <property type="match status" value="1"/>
</dbReference>
<dbReference type="InterPro" id="IPR022830">
    <property type="entry name" value="Indigdn_synthA-like"/>
</dbReference>
<keyword evidence="4" id="KW-0456">Lyase</keyword>